<accession>A0ABW2S0G1</accession>
<gene>
    <name evidence="2" type="ORF">ACFQS9_16895</name>
</gene>
<dbReference type="PANTHER" id="PTHR37017:SF11">
    <property type="entry name" value="ESTERASE_LIPASE_THIOESTERASE DOMAIN-CONTAINING PROTEIN"/>
    <property type="match status" value="1"/>
</dbReference>
<protein>
    <submittedName>
        <fullName evidence="2">Alpha/beta fold hydrolase</fullName>
    </submittedName>
</protein>
<dbReference type="Pfam" id="PF12697">
    <property type="entry name" value="Abhydrolase_6"/>
    <property type="match status" value="1"/>
</dbReference>
<keyword evidence="3" id="KW-1185">Reference proteome</keyword>
<sequence length="228" mass="23807">MTIEPKSTPIVFLSGAGLPAWIWDEVRASLPVDSVVAAYPKQAGATLRDYAEAVLAQAPDGEFTVVAHSIGGVVASEVAAVAPTRVGGLLAVAASVPSAGRSFLGALPAPQRHIVGLIMRVAGTRPPEKAIRSGLCAGLGEDEVARIVADFAPESQRLYRDRVSARVFPARAGYVVTTADKEFPAALQGRYAAELGAGWRREMATGHLPMLQEPAALSQILKEFAGVA</sequence>
<name>A0ABW2S0G1_9NOCA</name>
<evidence type="ECO:0000313" key="2">
    <source>
        <dbReference type="EMBL" id="MFC7449576.1"/>
    </source>
</evidence>
<evidence type="ECO:0000313" key="3">
    <source>
        <dbReference type="Proteomes" id="UP001596484"/>
    </source>
</evidence>
<comment type="caution">
    <text evidence="2">The sequence shown here is derived from an EMBL/GenBank/DDBJ whole genome shotgun (WGS) entry which is preliminary data.</text>
</comment>
<reference evidence="3" key="1">
    <citation type="journal article" date="2019" name="Int. J. Syst. Evol. Microbiol.">
        <title>The Global Catalogue of Microorganisms (GCM) 10K type strain sequencing project: providing services to taxonomists for standard genome sequencing and annotation.</title>
        <authorList>
            <consortium name="The Broad Institute Genomics Platform"/>
            <consortium name="The Broad Institute Genome Sequencing Center for Infectious Disease"/>
            <person name="Wu L."/>
            <person name="Ma J."/>
        </authorList>
    </citation>
    <scope>NUCLEOTIDE SEQUENCE [LARGE SCALE GENOMIC DNA]</scope>
    <source>
        <strain evidence="3">ICMP 19430</strain>
    </source>
</reference>
<dbReference type="GO" id="GO:0016787">
    <property type="term" value="F:hydrolase activity"/>
    <property type="evidence" value="ECO:0007669"/>
    <property type="project" value="UniProtKB-KW"/>
</dbReference>
<dbReference type="InterPro" id="IPR029058">
    <property type="entry name" value="AB_hydrolase_fold"/>
</dbReference>
<dbReference type="Proteomes" id="UP001596484">
    <property type="component" value="Unassembled WGS sequence"/>
</dbReference>
<dbReference type="SUPFAM" id="SSF53474">
    <property type="entry name" value="alpha/beta-Hydrolases"/>
    <property type="match status" value="1"/>
</dbReference>
<keyword evidence="2" id="KW-0378">Hydrolase</keyword>
<organism evidence="2 3">
    <name type="scientific">Rhodococcus daqingensis</name>
    <dbReference type="NCBI Taxonomy" id="2479363"/>
    <lineage>
        <taxon>Bacteria</taxon>
        <taxon>Bacillati</taxon>
        <taxon>Actinomycetota</taxon>
        <taxon>Actinomycetes</taxon>
        <taxon>Mycobacteriales</taxon>
        <taxon>Nocardiaceae</taxon>
        <taxon>Rhodococcus</taxon>
    </lineage>
</organism>
<dbReference type="RefSeq" id="WP_378406710.1">
    <property type="nucleotide sequence ID" value="NZ_JBHTCS010000018.1"/>
</dbReference>
<dbReference type="InterPro" id="IPR000073">
    <property type="entry name" value="AB_hydrolase_1"/>
</dbReference>
<dbReference type="PANTHER" id="PTHR37017">
    <property type="entry name" value="AB HYDROLASE-1 DOMAIN-CONTAINING PROTEIN-RELATED"/>
    <property type="match status" value="1"/>
</dbReference>
<feature type="domain" description="AB hydrolase-1" evidence="1">
    <location>
        <begin position="10"/>
        <end position="218"/>
    </location>
</feature>
<dbReference type="EMBL" id="JBHTCS010000018">
    <property type="protein sequence ID" value="MFC7449576.1"/>
    <property type="molecule type" value="Genomic_DNA"/>
</dbReference>
<dbReference type="InterPro" id="IPR052897">
    <property type="entry name" value="Sec-Metab_Biosynth_Hydrolase"/>
</dbReference>
<evidence type="ECO:0000259" key="1">
    <source>
        <dbReference type="Pfam" id="PF12697"/>
    </source>
</evidence>
<proteinExistence type="predicted"/>
<dbReference type="Gene3D" id="3.40.50.1820">
    <property type="entry name" value="alpha/beta hydrolase"/>
    <property type="match status" value="1"/>
</dbReference>